<dbReference type="EMBL" id="BPLQ01001316">
    <property type="protein sequence ID" value="GIX80681.1"/>
    <property type="molecule type" value="Genomic_DNA"/>
</dbReference>
<dbReference type="Proteomes" id="UP001054837">
    <property type="component" value="Unassembled WGS sequence"/>
</dbReference>
<keyword evidence="2" id="KW-1185">Reference proteome</keyword>
<proteinExistence type="predicted"/>
<accession>A0AAV4NAH5</accession>
<sequence length="115" mass="12874">MNSRPTYLAAAMLSAPMIARRETLAGWVSPRIVFSSETKILKPQKYQTAVNSCVEKKIAQRKRMSSRPSYLAAAILSAPMIARRETLAGWVSPRIVFSSEAKILEPQKYQTAINF</sequence>
<gene>
    <name evidence="1" type="ORF">CDAR_248441</name>
</gene>
<evidence type="ECO:0008006" key="3">
    <source>
        <dbReference type="Google" id="ProtNLM"/>
    </source>
</evidence>
<reference evidence="1 2" key="1">
    <citation type="submission" date="2021-06" db="EMBL/GenBank/DDBJ databases">
        <title>Caerostris darwini draft genome.</title>
        <authorList>
            <person name="Kono N."/>
            <person name="Arakawa K."/>
        </authorList>
    </citation>
    <scope>NUCLEOTIDE SEQUENCE [LARGE SCALE GENOMIC DNA]</scope>
</reference>
<name>A0AAV4NAH5_9ARAC</name>
<evidence type="ECO:0000313" key="1">
    <source>
        <dbReference type="EMBL" id="GIX80681.1"/>
    </source>
</evidence>
<organism evidence="1 2">
    <name type="scientific">Caerostris darwini</name>
    <dbReference type="NCBI Taxonomy" id="1538125"/>
    <lineage>
        <taxon>Eukaryota</taxon>
        <taxon>Metazoa</taxon>
        <taxon>Ecdysozoa</taxon>
        <taxon>Arthropoda</taxon>
        <taxon>Chelicerata</taxon>
        <taxon>Arachnida</taxon>
        <taxon>Araneae</taxon>
        <taxon>Araneomorphae</taxon>
        <taxon>Entelegynae</taxon>
        <taxon>Araneoidea</taxon>
        <taxon>Araneidae</taxon>
        <taxon>Caerostris</taxon>
    </lineage>
</organism>
<evidence type="ECO:0000313" key="2">
    <source>
        <dbReference type="Proteomes" id="UP001054837"/>
    </source>
</evidence>
<dbReference type="AlphaFoldDB" id="A0AAV4NAH5"/>
<protein>
    <recommendedName>
        <fullName evidence="3">Secreted protein</fullName>
    </recommendedName>
</protein>
<comment type="caution">
    <text evidence="1">The sequence shown here is derived from an EMBL/GenBank/DDBJ whole genome shotgun (WGS) entry which is preliminary data.</text>
</comment>